<feature type="transmembrane region" description="Helical" evidence="1">
    <location>
        <begin position="146"/>
        <end position="164"/>
    </location>
</feature>
<feature type="transmembrane region" description="Helical" evidence="1">
    <location>
        <begin position="12"/>
        <end position="31"/>
    </location>
</feature>
<name>A0A168NNH6_9BACL</name>
<accession>A0A168NNH6</accession>
<evidence type="ECO:0000256" key="1">
    <source>
        <dbReference type="SAM" id="Phobius"/>
    </source>
</evidence>
<comment type="caution">
    <text evidence="2">The sequence shown here is derived from an EMBL/GenBank/DDBJ whole genome shotgun (WGS) entry which is preliminary data.</text>
</comment>
<keyword evidence="1" id="KW-1133">Transmembrane helix</keyword>
<evidence type="ECO:0000313" key="2">
    <source>
        <dbReference type="EMBL" id="OAB45966.1"/>
    </source>
</evidence>
<dbReference type="STRING" id="494026.PGLA_00790"/>
<organism evidence="2 3">
    <name type="scientific">Paenibacillus glacialis</name>
    <dbReference type="NCBI Taxonomy" id="494026"/>
    <lineage>
        <taxon>Bacteria</taxon>
        <taxon>Bacillati</taxon>
        <taxon>Bacillota</taxon>
        <taxon>Bacilli</taxon>
        <taxon>Bacillales</taxon>
        <taxon>Paenibacillaceae</taxon>
        <taxon>Paenibacillus</taxon>
    </lineage>
</organism>
<dbReference type="Proteomes" id="UP000076967">
    <property type="component" value="Unassembled WGS sequence"/>
</dbReference>
<reference evidence="2 3" key="1">
    <citation type="submission" date="2016-03" db="EMBL/GenBank/DDBJ databases">
        <title>Draft genome sequence of Paenibacillus glacialis DSM 22343.</title>
        <authorList>
            <person name="Shin S.-K."/>
            <person name="Yi H."/>
        </authorList>
    </citation>
    <scope>NUCLEOTIDE SEQUENCE [LARGE SCALE GENOMIC DNA]</scope>
    <source>
        <strain evidence="2 3">DSM 22343</strain>
    </source>
</reference>
<dbReference type="InterPro" id="IPR010540">
    <property type="entry name" value="CmpB_TMEM229"/>
</dbReference>
<dbReference type="RefSeq" id="WP_084410630.1">
    <property type="nucleotide sequence ID" value="NZ_LVJH01000002.1"/>
</dbReference>
<protein>
    <recommendedName>
        <fullName evidence="4">ABC transporter permease</fullName>
    </recommendedName>
</protein>
<keyword evidence="1" id="KW-0812">Transmembrane</keyword>
<dbReference type="AlphaFoldDB" id="A0A168NNH6"/>
<keyword evidence="1" id="KW-0472">Membrane</keyword>
<evidence type="ECO:0008006" key="4">
    <source>
        <dbReference type="Google" id="ProtNLM"/>
    </source>
</evidence>
<proteinExistence type="predicted"/>
<dbReference type="OrthoDB" id="9789229at2"/>
<gene>
    <name evidence="2" type="ORF">PGLA_00790</name>
</gene>
<feature type="transmembrane region" description="Helical" evidence="1">
    <location>
        <begin position="64"/>
        <end position="93"/>
    </location>
</feature>
<dbReference type="EMBL" id="LVJH01000002">
    <property type="protein sequence ID" value="OAB45966.1"/>
    <property type="molecule type" value="Genomic_DNA"/>
</dbReference>
<sequence>MSISALQEFTFYFLIYSLAGWLLENVYSWFIDDLFWKVGFLKGPFKPMYGFAPLFLSLTLTRHLHWIIILILSLLIPTTIEYVSGVILHSLFQKRWWDYSTQSLQLHGHICMKFSLYWCPLSLVCLYGLHPWVINLYTHMLPLWNWLIPILSLSMLADVIWSSYSWRSISKNILTTS</sequence>
<keyword evidence="3" id="KW-1185">Reference proteome</keyword>
<feature type="transmembrane region" description="Helical" evidence="1">
    <location>
        <begin position="114"/>
        <end position="134"/>
    </location>
</feature>
<evidence type="ECO:0000313" key="3">
    <source>
        <dbReference type="Proteomes" id="UP000076967"/>
    </source>
</evidence>
<dbReference type="Pfam" id="PF06541">
    <property type="entry name" value="ABC_trans_CmpB"/>
    <property type="match status" value="1"/>
</dbReference>